<dbReference type="AlphaFoldDB" id="A0A8H7SE18"/>
<reference evidence="3 4" key="1">
    <citation type="submission" date="2020-12" db="EMBL/GenBank/DDBJ databases">
        <title>Metabolic potential, ecology and presence of endohyphal bacteria is reflected in genomic diversity of Mucoromycotina.</title>
        <authorList>
            <person name="Muszewska A."/>
            <person name="Okrasinska A."/>
            <person name="Steczkiewicz K."/>
            <person name="Drgas O."/>
            <person name="Orlowska M."/>
            <person name="Perlinska-Lenart U."/>
            <person name="Aleksandrzak-Piekarczyk T."/>
            <person name="Szatraj K."/>
            <person name="Zielenkiewicz U."/>
            <person name="Pilsyk S."/>
            <person name="Malc E."/>
            <person name="Mieczkowski P."/>
            <person name="Kruszewska J.S."/>
            <person name="Biernat P."/>
            <person name="Pawlowska J."/>
        </authorList>
    </citation>
    <scope>NUCLEOTIDE SEQUENCE [LARGE SCALE GENOMIC DNA]</scope>
    <source>
        <strain evidence="3 4">CBS 142.35</strain>
    </source>
</reference>
<organism evidence="3 4">
    <name type="scientific">Circinella minor</name>
    <dbReference type="NCBI Taxonomy" id="1195481"/>
    <lineage>
        <taxon>Eukaryota</taxon>
        <taxon>Fungi</taxon>
        <taxon>Fungi incertae sedis</taxon>
        <taxon>Mucoromycota</taxon>
        <taxon>Mucoromycotina</taxon>
        <taxon>Mucoromycetes</taxon>
        <taxon>Mucorales</taxon>
        <taxon>Lichtheimiaceae</taxon>
        <taxon>Circinella</taxon>
    </lineage>
</organism>
<evidence type="ECO:0000256" key="1">
    <source>
        <dbReference type="SAM" id="Coils"/>
    </source>
</evidence>
<evidence type="ECO:0000313" key="3">
    <source>
        <dbReference type="EMBL" id="KAG2227674.1"/>
    </source>
</evidence>
<dbReference type="EMBL" id="JAEPRB010000005">
    <property type="protein sequence ID" value="KAG2227674.1"/>
    <property type="molecule type" value="Genomic_DNA"/>
</dbReference>
<dbReference type="Proteomes" id="UP000646827">
    <property type="component" value="Unassembled WGS sequence"/>
</dbReference>
<evidence type="ECO:0000256" key="2">
    <source>
        <dbReference type="SAM" id="MobiDB-lite"/>
    </source>
</evidence>
<evidence type="ECO:0000313" key="4">
    <source>
        <dbReference type="Proteomes" id="UP000646827"/>
    </source>
</evidence>
<dbReference type="OrthoDB" id="2439595at2759"/>
<feature type="compositionally biased region" description="Low complexity" evidence="2">
    <location>
        <begin position="60"/>
        <end position="73"/>
    </location>
</feature>
<proteinExistence type="predicted"/>
<keyword evidence="1" id="KW-0175">Coiled coil</keyword>
<feature type="compositionally biased region" description="Polar residues" evidence="2">
    <location>
        <begin position="26"/>
        <end position="48"/>
    </location>
</feature>
<feature type="region of interest" description="Disordered" evidence="2">
    <location>
        <begin position="1"/>
        <end position="100"/>
    </location>
</feature>
<keyword evidence="4" id="KW-1185">Reference proteome</keyword>
<protein>
    <submittedName>
        <fullName evidence="3">Uncharacterized protein</fullName>
    </submittedName>
</protein>
<gene>
    <name evidence="3" type="ORF">INT45_004716</name>
</gene>
<accession>A0A8H7SE18</accession>
<comment type="caution">
    <text evidence="3">The sequence shown here is derived from an EMBL/GenBank/DDBJ whole genome shotgun (WGS) entry which is preliminary data.</text>
</comment>
<sequence length="453" mass="52176">MSALDKNQQDQLMQDQQYDQQKRQSTSDNIDYTMENTSINNKNDSQQQQEEDVNMNGIITTTSVSSPTHSSFSRKSESSHSSHTTTSTTNNNKRPQQNDHDYRQRMTYSESDQELYIRSLSESLMIHKEIVERIEYEKEQYMEMVERERKLEREAAKATTMALEEQQREYERLQLTYQHVLNEMEKRKQEYQRMESNYYSHVRQIRATDDDLSTIQSEISHLFSQVGNLCMGLRSKADREAGTAFIMERWADKQETIRDQLLKEGEETLDTGYIGLFIEKYIVEVILDSLLRKPLQPGVSINDAYQQVEEWFFKRNPEWATRLRQQASALVAKQPEDEEESIAQAKQKIVQSVLETIGRVCPKIKGDLNQEKKVSNIIHRAAKLNLAIKGQELPVETKPIEEGVIDFDGDCMKAASKGKAEGTVLLVITPAFAATDPNDAEHGFLVPAKVLCV</sequence>
<feature type="coiled-coil region" evidence="1">
    <location>
        <begin position="131"/>
        <end position="197"/>
    </location>
</feature>
<feature type="compositionally biased region" description="Low complexity" evidence="2">
    <location>
        <begin position="9"/>
        <end position="19"/>
    </location>
</feature>
<name>A0A8H7SE18_9FUNG</name>